<name>A0A5C6C9F3_9BACT</name>
<gene>
    <name evidence="1" type="ORF">Pla52o_44550</name>
</gene>
<evidence type="ECO:0000313" key="1">
    <source>
        <dbReference type="EMBL" id="TWU20577.1"/>
    </source>
</evidence>
<dbReference type="Proteomes" id="UP000316304">
    <property type="component" value="Unassembled WGS sequence"/>
</dbReference>
<accession>A0A5C6C9F3</accession>
<keyword evidence="2" id="KW-1185">Reference proteome</keyword>
<protein>
    <submittedName>
        <fullName evidence="1">Uncharacterized protein</fullName>
    </submittedName>
</protein>
<dbReference type="EMBL" id="SJPT01000008">
    <property type="protein sequence ID" value="TWU20577.1"/>
    <property type="molecule type" value="Genomic_DNA"/>
</dbReference>
<organism evidence="1 2">
    <name type="scientific">Novipirellula galeiformis</name>
    <dbReference type="NCBI Taxonomy" id="2528004"/>
    <lineage>
        <taxon>Bacteria</taxon>
        <taxon>Pseudomonadati</taxon>
        <taxon>Planctomycetota</taxon>
        <taxon>Planctomycetia</taxon>
        <taxon>Pirellulales</taxon>
        <taxon>Pirellulaceae</taxon>
        <taxon>Novipirellula</taxon>
    </lineage>
</organism>
<comment type="caution">
    <text evidence="1">The sequence shown here is derived from an EMBL/GenBank/DDBJ whole genome shotgun (WGS) entry which is preliminary data.</text>
</comment>
<dbReference type="AlphaFoldDB" id="A0A5C6C9F3"/>
<reference evidence="1 2" key="1">
    <citation type="submission" date="2019-02" db="EMBL/GenBank/DDBJ databases">
        <title>Deep-cultivation of Planctomycetes and their phenomic and genomic characterization uncovers novel biology.</title>
        <authorList>
            <person name="Wiegand S."/>
            <person name="Jogler M."/>
            <person name="Boedeker C."/>
            <person name="Pinto D."/>
            <person name="Vollmers J."/>
            <person name="Rivas-Marin E."/>
            <person name="Kohn T."/>
            <person name="Peeters S.H."/>
            <person name="Heuer A."/>
            <person name="Rast P."/>
            <person name="Oberbeckmann S."/>
            <person name="Bunk B."/>
            <person name="Jeske O."/>
            <person name="Meyerdierks A."/>
            <person name="Storesund J.E."/>
            <person name="Kallscheuer N."/>
            <person name="Luecker S."/>
            <person name="Lage O.M."/>
            <person name="Pohl T."/>
            <person name="Merkel B.J."/>
            <person name="Hornburger P."/>
            <person name="Mueller R.-W."/>
            <person name="Bruemmer F."/>
            <person name="Labrenz M."/>
            <person name="Spormann A.M."/>
            <person name="Op Den Camp H."/>
            <person name="Overmann J."/>
            <person name="Amann R."/>
            <person name="Jetten M.S.M."/>
            <person name="Mascher T."/>
            <person name="Medema M.H."/>
            <person name="Devos D.P."/>
            <person name="Kaster A.-K."/>
            <person name="Ovreas L."/>
            <person name="Rohde M."/>
            <person name="Galperin M.Y."/>
            <person name="Jogler C."/>
        </authorList>
    </citation>
    <scope>NUCLEOTIDE SEQUENCE [LARGE SCALE GENOMIC DNA]</scope>
    <source>
        <strain evidence="1 2">Pla52o</strain>
    </source>
</reference>
<sequence length="74" mass="7826">MLGEASAASCVTCDRVAICSVTSPVEASEGEREDQVGRFGFELDGWGSSLECLNLLLVTDRGPRTMQEGVFIAG</sequence>
<proteinExistence type="predicted"/>
<evidence type="ECO:0000313" key="2">
    <source>
        <dbReference type="Proteomes" id="UP000316304"/>
    </source>
</evidence>